<gene>
    <name evidence="2" type="ORF">LCGC14_0577060</name>
</gene>
<dbReference type="SUPFAM" id="SSF69318">
    <property type="entry name" value="Integrin alpha N-terminal domain"/>
    <property type="match status" value="1"/>
</dbReference>
<keyword evidence="1" id="KW-0812">Transmembrane</keyword>
<accession>A0A0F9RMJ2</accession>
<organism evidence="2">
    <name type="scientific">marine sediment metagenome</name>
    <dbReference type="NCBI Taxonomy" id="412755"/>
    <lineage>
        <taxon>unclassified sequences</taxon>
        <taxon>metagenomes</taxon>
        <taxon>ecological metagenomes</taxon>
    </lineage>
</organism>
<reference evidence="2" key="1">
    <citation type="journal article" date="2015" name="Nature">
        <title>Complex archaea that bridge the gap between prokaryotes and eukaryotes.</title>
        <authorList>
            <person name="Spang A."/>
            <person name="Saw J.H."/>
            <person name="Jorgensen S.L."/>
            <person name="Zaremba-Niedzwiedzka K."/>
            <person name="Martijn J."/>
            <person name="Lind A.E."/>
            <person name="van Eijk R."/>
            <person name="Schleper C."/>
            <person name="Guy L."/>
            <person name="Ettema T.J."/>
        </authorList>
    </citation>
    <scope>NUCLEOTIDE SEQUENCE</scope>
</reference>
<evidence type="ECO:0000313" key="2">
    <source>
        <dbReference type="EMBL" id="KKN55964.1"/>
    </source>
</evidence>
<dbReference type="AlphaFoldDB" id="A0A0F9RMJ2"/>
<name>A0A0F9RMJ2_9ZZZZ</name>
<feature type="transmembrane region" description="Helical" evidence="1">
    <location>
        <begin position="650"/>
        <end position="668"/>
    </location>
</feature>
<sequence length="727" mass="77278">MKCATLFIIFLLSIFIVNADTDYLASGGNDSSYDEGTGFFNAQTVGASFASRSISTPRHIPLVGDLDGDGINEIVVNDGNAYELYNTKDLTILDSIIVAGITGTPYFILFDIDGDGRKEIIGFSDFSGSVDVIDWNGTALGIQQTFVVASYGTGVTGGEGMVACRGTDDCMVFHAFDNTEGGSSNVQATPFNSSTRGTALVLDGSFSGYCLSKIRHITVADYDNDGTDEYIMNAIALRGTGVAEVLQIFYVDADKNTLIATEEQQISQTLFDFSPSLDSCTSDQGKFFTSPLVSNLDGAAGNGLETMIGFNIDADEFNMRAYDSAGGTIDTFPAIADADGTIISNVLKADNEGFSSCVVGYSSVLGRMNVLCASLTDSIGLFDNLQYKFDDIHYNITEQYEFQNVISHSGDMSSVDAPNTDELINSYGVFNLDFGSCSAITGNCDIDLIFNISNVLGQENIAVVPADVEKVGRDDLLGLSLTNLFYFDDGFSNSPANITQIFINPCLDSTWKINTTVNVQVQVTDFDGDNVNANATTYFGLENEMAESSGNASSGTTFSFAFVANETVGSATLRVVGKDVENPLSPDIIDLSYSVSGQGVEFGECTTLLNFAAVNVTVDPFITGTDIPSNNSATSAVTTISEVTNLSPSLVWLFFMFIVAIVMFGQGVQKSGADILSLFGIIALVQVILLIIGTVLTFLSIGIVISITVIVIAGLALVFRRMAASPA</sequence>
<dbReference type="InterPro" id="IPR028994">
    <property type="entry name" value="Integrin_alpha_N"/>
</dbReference>
<dbReference type="EMBL" id="LAZR01000864">
    <property type="protein sequence ID" value="KKN55964.1"/>
    <property type="molecule type" value="Genomic_DNA"/>
</dbReference>
<protein>
    <submittedName>
        <fullName evidence="2">Uncharacterized protein</fullName>
    </submittedName>
</protein>
<feature type="transmembrane region" description="Helical" evidence="1">
    <location>
        <begin position="675"/>
        <end position="692"/>
    </location>
</feature>
<feature type="transmembrane region" description="Helical" evidence="1">
    <location>
        <begin position="698"/>
        <end position="719"/>
    </location>
</feature>
<evidence type="ECO:0000256" key="1">
    <source>
        <dbReference type="SAM" id="Phobius"/>
    </source>
</evidence>
<proteinExistence type="predicted"/>
<keyword evidence="1" id="KW-0472">Membrane</keyword>
<comment type="caution">
    <text evidence="2">The sequence shown here is derived from an EMBL/GenBank/DDBJ whole genome shotgun (WGS) entry which is preliminary data.</text>
</comment>
<keyword evidence="1" id="KW-1133">Transmembrane helix</keyword>